<proteinExistence type="inferred from homology"/>
<dbReference type="GO" id="GO:0000271">
    <property type="term" value="P:polysaccharide biosynthetic process"/>
    <property type="evidence" value="ECO:0007669"/>
    <property type="project" value="TreeGrafter"/>
</dbReference>
<sequence>MFFVHPQLKLNKAIKAQLSLVEPIKLAKIMNRLSSFLPEKQFIFTDMGRTAFRLIIEQLKLQNSEMLLPAYICDIFYPILREYNIKPIFLDVDLKTFHVRSSEIKQKISVNARAILVCHTYGLPIDITAIREVVGQNIIIIEDCAHSFFARKDNVYAGNFGHVSFFSLYKQFPALRGGLLACPKDWNVKLPKTYFNFRDFISFLNYFWPFAFFFKKFGSEVAIKIPRKEKRQELGGINRASLSLFSDFFSDIHSALTNRKKLAVLFQEELKRLGFEVQTSADNVFCYLSALVPPNLQNKRDEIVQGLKKYHVFCTRIWHAPIILNIDVQKEYQINSADFPNTLEAARRIINFPLQNHYTENDIKKMVEAVKKVVSQL</sequence>
<dbReference type="Gene3D" id="3.90.1150.10">
    <property type="entry name" value="Aspartate Aminotransferase, domain 1"/>
    <property type="match status" value="1"/>
</dbReference>
<dbReference type="Proteomes" id="UP000034371">
    <property type="component" value="Unassembled WGS sequence"/>
</dbReference>
<evidence type="ECO:0000313" key="3">
    <source>
        <dbReference type="Proteomes" id="UP000034371"/>
    </source>
</evidence>
<dbReference type="PANTHER" id="PTHR30244:SF34">
    <property type="entry name" value="DTDP-4-AMINO-4,6-DIDEOXYGALACTOSE TRANSAMINASE"/>
    <property type="match status" value="1"/>
</dbReference>
<dbReference type="PANTHER" id="PTHR30244">
    <property type="entry name" value="TRANSAMINASE"/>
    <property type="match status" value="1"/>
</dbReference>
<comment type="caution">
    <text evidence="2">The sequence shown here is derived from an EMBL/GenBank/DDBJ whole genome shotgun (WGS) entry which is preliminary data.</text>
</comment>
<comment type="similarity">
    <text evidence="1">Belongs to the DegT/DnrJ/EryC1 family.</text>
</comment>
<dbReference type="Gene3D" id="3.40.640.10">
    <property type="entry name" value="Type I PLP-dependent aspartate aminotransferase-like (Major domain)"/>
    <property type="match status" value="1"/>
</dbReference>
<dbReference type="EMBL" id="LCBY01000019">
    <property type="protein sequence ID" value="KKS22297.1"/>
    <property type="molecule type" value="Genomic_DNA"/>
</dbReference>
<accession>A0A0G0XD34</accession>
<dbReference type="InterPro" id="IPR015424">
    <property type="entry name" value="PyrdxlP-dep_Trfase"/>
</dbReference>
<reference evidence="2 3" key="1">
    <citation type="journal article" date="2015" name="Nature">
        <title>rRNA introns, odd ribosomes, and small enigmatic genomes across a large radiation of phyla.</title>
        <authorList>
            <person name="Brown C.T."/>
            <person name="Hug L.A."/>
            <person name="Thomas B.C."/>
            <person name="Sharon I."/>
            <person name="Castelle C.J."/>
            <person name="Singh A."/>
            <person name="Wilkins M.J."/>
            <person name="Williams K.H."/>
            <person name="Banfield J.F."/>
        </authorList>
    </citation>
    <scope>NUCLEOTIDE SEQUENCE [LARGE SCALE GENOMIC DNA]</scope>
</reference>
<dbReference type="SUPFAM" id="SSF53383">
    <property type="entry name" value="PLP-dependent transferases"/>
    <property type="match status" value="1"/>
</dbReference>
<evidence type="ECO:0000256" key="1">
    <source>
        <dbReference type="RuleBase" id="RU004508"/>
    </source>
</evidence>
<protein>
    <submittedName>
        <fullName evidence="2">Sugar transaminase</fullName>
    </submittedName>
</protein>
<dbReference type="GO" id="GO:0008483">
    <property type="term" value="F:transaminase activity"/>
    <property type="evidence" value="ECO:0007669"/>
    <property type="project" value="TreeGrafter"/>
</dbReference>
<gene>
    <name evidence="2" type="ORF">UU78_C0019G0005</name>
</gene>
<dbReference type="InterPro" id="IPR015421">
    <property type="entry name" value="PyrdxlP-dep_Trfase_major"/>
</dbReference>
<organism evidence="2 3">
    <name type="scientific">Candidatus Roizmanbacteria bacterium GW2011_GWC2_41_7</name>
    <dbReference type="NCBI Taxonomy" id="1618487"/>
    <lineage>
        <taxon>Bacteria</taxon>
        <taxon>Candidatus Roizmaniibacteriota</taxon>
    </lineage>
</organism>
<name>A0A0G0XD34_9BACT</name>
<dbReference type="InterPro" id="IPR000653">
    <property type="entry name" value="DegT/StrS_aminotransferase"/>
</dbReference>
<evidence type="ECO:0000313" key="2">
    <source>
        <dbReference type="EMBL" id="KKS22297.1"/>
    </source>
</evidence>
<dbReference type="Pfam" id="PF01041">
    <property type="entry name" value="DegT_DnrJ_EryC1"/>
    <property type="match status" value="2"/>
</dbReference>
<keyword evidence="1" id="KW-0663">Pyridoxal phosphate</keyword>
<dbReference type="GO" id="GO:0030170">
    <property type="term" value="F:pyridoxal phosphate binding"/>
    <property type="evidence" value="ECO:0007669"/>
    <property type="project" value="TreeGrafter"/>
</dbReference>
<dbReference type="AlphaFoldDB" id="A0A0G0XD34"/>
<dbReference type="InterPro" id="IPR015422">
    <property type="entry name" value="PyrdxlP-dep_Trfase_small"/>
</dbReference>